<dbReference type="Proteomes" id="UP000193689">
    <property type="component" value="Unassembled WGS sequence"/>
</dbReference>
<dbReference type="Pfam" id="PF01828">
    <property type="entry name" value="Peptidase_A4"/>
    <property type="match status" value="1"/>
</dbReference>
<dbReference type="PANTHER" id="PTHR37536">
    <property type="entry name" value="PUTATIVE (AFU_ORTHOLOGUE AFUA_3G02970)-RELATED"/>
    <property type="match status" value="1"/>
</dbReference>
<name>A0A1Y2EFF4_9PEZI</name>
<feature type="active site" description="Proton acceptor" evidence="1">
    <location>
        <position position="207"/>
    </location>
</feature>
<dbReference type="InParanoid" id="A0A1Y2EFF4"/>
<dbReference type="EMBL" id="MCFJ01000002">
    <property type="protein sequence ID" value="ORY70289.1"/>
    <property type="molecule type" value="Genomic_DNA"/>
</dbReference>
<dbReference type="CDD" id="cd13426">
    <property type="entry name" value="Peptidase_G1"/>
    <property type="match status" value="1"/>
</dbReference>
<accession>A0A1Y2EFF4</accession>
<dbReference type="InterPro" id="IPR013320">
    <property type="entry name" value="ConA-like_dom_sf"/>
</dbReference>
<protein>
    <submittedName>
        <fullName evidence="3">Acid proteinase</fullName>
    </submittedName>
</protein>
<dbReference type="PANTHER" id="PTHR37536:SF1">
    <property type="entry name" value="ASPERGILLOPEPSIN, PUTAITVE (AFU_ORTHOLOGUE AFUA_7G01200)"/>
    <property type="match status" value="1"/>
</dbReference>
<comment type="caution">
    <text evidence="3">The sequence shown here is derived from an EMBL/GenBank/DDBJ whole genome shotgun (WGS) entry which is preliminary data.</text>
</comment>
<proteinExistence type="predicted"/>
<dbReference type="InterPro" id="IPR038656">
    <property type="entry name" value="Peptidase_G1_sf"/>
</dbReference>
<evidence type="ECO:0000313" key="4">
    <source>
        <dbReference type="Proteomes" id="UP000193689"/>
    </source>
</evidence>
<dbReference type="AlphaFoldDB" id="A0A1Y2EFF4"/>
<dbReference type="OrthoDB" id="2862635at2759"/>
<dbReference type="SUPFAM" id="SSF49899">
    <property type="entry name" value="Concanavalin A-like lectins/glucanases"/>
    <property type="match status" value="1"/>
</dbReference>
<evidence type="ECO:0000256" key="1">
    <source>
        <dbReference type="PIRSR" id="PIRSR600250-50"/>
    </source>
</evidence>
<dbReference type="STRING" id="1141098.A0A1Y2EFF4"/>
<dbReference type="GO" id="GO:0070007">
    <property type="term" value="F:glutamic-type endopeptidase activity"/>
    <property type="evidence" value="ECO:0007669"/>
    <property type="project" value="InterPro"/>
</dbReference>
<sequence length="272" mass="28585">MKFTTVATALLCAESAFAARFTEQRRERHAKRAAARGERLTLPKIVAEQGEIEAAQFDNETQVSYSTNWAGAVLIGSGYKSVTGTIVVPTPSVPSGGSTRTEYAASAWVGIDGDTCQTAILQTGVDFYVEGSSIAFDAWYEWYPDYAYTFSGIPISAGNTITMTVTATSTKTGTAVIKNVSTGKSVTHTFTTQSAALCQTNAEWIVEDFSSGNSLVPFADFDSVTFTGASVTTSSGTGSVSGAEILDIQQSNKVLTSCSTSGSSTVICNYSG</sequence>
<dbReference type="Gene3D" id="2.60.120.700">
    <property type="entry name" value="Peptidase G1"/>
    <property type="match status" value="1"/>
</dbReference>
<gene>
    <name evidence="3" type="ORF">BCR38DRAFT_481428</name>
</gene>
<organism evidence="3 4">
    <name type="scientific">Pseudomassariella vexata</name>
    <dbReference type="NCBI Taxonomy" id="1141098"/>
    <lineage>
        <taxon>Eukaryota</taxon>
        <taxon>Fungi</taxon>
        <taxon>Dikarya</taxon>
        <taxon>Ascomycota</taxon>
        <taxon>Pezizomycotina</taxon>
        <taxon>Sordariomycetes</taxon>
        <taxon>Xylariomycetidae</taxon>
        <taxon>Amphisphaeriales</taxon>
        <taxon>Pseudomassariaceae</taxon>
        <taxon>Pseudomassariella</taxon>
    </lineage>
</organism>
<dbReference type="GO" id="GO:0006508">
    <property type="term" value="P:proteolysis"/>
    <property type="evidence" value="ECO:0007669"/>
    <property type="project" value="InterPro"/>
</dbReference>
<dbReference type="RefSeq" id="XP_040720239.1">
    <property type="nucleotide sequence ID" value="XM_040863374.1"/>
</dbReference>
<keyword evidence="4" id="KW-1185">Reference proteome</keyword>
<evidence type="ECO:0000313" key="3">
    <source>
        <dbReference type="EMBL" id="ORY70289.1"/>
    </source>
</evidence>
<feature type="signal peptide" evidence="2">
    <location>
        <begin position="1"/>
        <end position="18"/>
    </location>
</feature>
<dbReference type="InterPro" id="IPR000250">
    <property type="entry name" value="Peptidase_G1"/>
</dbReference>
<keyword evidence="2" id="KW-0732">Signal</keyword>
<evidence type="ECO:0000256" key="2">
    <source>
        <dbReference type="SAM" id="SignalP"/>
    </source>
</evidence>
<dbReference type="PRINTS" id="PR00977">
    <property type="entry name" value="SCYTLDPTASE"/>
</dbReference>
<reference evidence="3 4" key="1">
    <citation type="submission" date="2016-07" db="EMBL/GenBank/DDBJ databases">
        <title>Pervasive Adenine N6-methylation of Active Genes in Fungi.</title>
        <authorList>
            <consortium name="DOE Joint Genome Institute"/>
            <person name="Mondo S.J."/>
            <person name="Dannebaum R.O."/>
            <person name="Kuo R.C."/>
            <person name="Labutti K."/>
            <person name="Haridas S."/>
            <person name="Kuo A."/>
            <person name="Salamov A."/>
            <person name="Ahrendt S.R."/>
            <person name="Lipzen A."/>
            <person name="Sullivan W."/>
            <person name="Andreopoulos W.B."/>
            <person name="Clum A."/>
            <person name="Lindquist E."/>
            <person name="Daum C."/>
            <person name="Ramamoorthy G.K."/>
            <person name="Gryganskyi A."/>
            <person name="Culley D."/>
            <person name="Magnuson J.K."/>
            <person name="James T.Y."/>
            <person name="O'Malley M.A."/>
            <person name="Stajich J.E."/>
            <person name="Spatafora J.W."/>
            <person name="Visel A."/>
            <person name="Grigoriev I.V."/>
        </authorList>
    </citation>
    <scope>NUCLEOTIDE SEQUENCE [LARGE SCALE GENOMIC DNA]</scope>
    <source>
        <strain evidence="3 4">CBS 129021</strain>
    </source>
</reference>
<dbReference type="GeneID" id="63779586"/>
<feature type="chain" id="PRO_5013345099" evidence="2">
    <location>
        <begin position="19"/>
        <end position="272"/>
    </location>
</feature>